<dbReference type="GO" id="GO:0005886">
    <property type="term" value="C:plasma membrane"/>
    <property type="evidence" value="ECO:0007669"/>
    <property type="project" value="UniProtKB-SubCell"/>
</dbReference>
<dbReference type="PRINTS" id="PR00175">
    <property type="entry name" value="NAALASMPORT"/>
</dbReference>
<dbReference type="STRING" id="1469948.GCA_000732725_00634"/>
<dbReference type="Proteomes" id="UP000295718">
    <property type="component" value="Unassembled WGS sequence"/>
</dbReference>
<evidence type="ECO:0000256" key="8">
    <source>
        <dbReference type="RuleBase" id="RU363064"/>
    </source>
</evidence>
<keyword evidence="3 8" id="KW-0813">Transport</keyword>
<keyword evidence="5" id="KW-0812">Transmembrane</keyword>
<dbReference type="GO" id="GO:0005283">
    <property type="term" value="F:amino acid:sodium symporter activity"/>
    <property type="evidence" value="ECO:0007669"/>
    <property type="project" value="InterPro"/>
</dbReference>
<evidence type="ECO:0000256" key="5">
    <source>
        <dbReference type="ARBA" id="ARBA00022692"/>
    </source>
</evidence>
<evidence type="ECO:0000256" key="7">
    <source>
        <dbReference type="ARBA" id="ARBA00023136"/>
    </source>
</evidence>
<organism evidence="9 10">
    <name type="scientific">Kineothrix alysoides</name>
    <dbReference type="NCBI Taxonomy" id="1469948"/>
    <lineage>
        <taxon>Bacteria</taxon>
        <taxon>Bacillati</taxon>
        <taxon>Bacillota</taxon>
        <taxon>Clostridia</taxon>
        <taxon>Lachnospirales</taxon>
        <taxon>Lachnospiraceae</taxon>
        <taxon>Kineothrix</taxon>
    </lineage>
</organism>
<evidence type="ECO:0000256" key="3">
    <source>
        <dbReference type="ARBA" id="ARBA00022448"/>
    </source>
</evidence>
<keyword evidence="7" id="KW-0472">Membrane</keyword>
<dbReference type="AlphaFoldDB" id="A0A4R1QSB2"/>
<reference evidence="9 10" key="1">
    <citation type="submission" date="2019-03" db="EMBL/GenBank/DDBJ databases">
        <title>Genomic Encyclopedia of Type Strains, Phase IV (KMG-IV): sequencing the most valuable type-strain genomes for metagenomic binning, comparative biology and taxonomic classification.</title>
        <authorList>
            <person name="Goeker M."/>
        </authorList>
    </citation>
    <scope>NUCLEOTIDE SEQUENCE [LARGE SCALE GENOMIC DNA]</scope>
    <source>
        <strain evidence="9 10">DSM 100556</strain>
    </source>
</reference>
<gene>
    <name evidence="9" type="ORF">EDD76_11347</name>
</gene>
<dbReference type="NCBIfam" id="TIGR00835">
    <property type="entry name" value="agcS"/>
    <property type="match status" value="1"/>
</dbReference>
<evidence type="ECO:0000256" key="2">
    <source>
        <dbReference type="ARBA" id="ARBA00009261"/>
    </source>
</evidence>
<keyword evidence="6" id="KW-1133">Transmembrane helix</keyword>
<dbReference type="RefSeq" id="WP_242843237.1">
    <property type="nucleotide sequence ID" value="NZ_JPNB01000001.1"/>
</dbReference>
<dbReference type="Gene3D" id="1.20.1740.10">
    <property type="entry name" value="Amino acid/polyamine transporter I"/>
    <property type="match status" value="1"/>
</dbReference>
<evidence type="ECO:0000313" key="10">
    <source>
        <dbReference type="Proteomes" id="UP000295718"/>
    </source>
</evidence>
<protein>
    <submittedName>
        <fullName evidence="9">AGCS family alanine or glycine:cation symporter</fullName>
    </submittedName>
</protein>
<proteinExistence type="inferred from homology"/>
<dbReference type="PANTHER" id="PTHR30330">
    <property type="entry name" value="AGSS FAMILY TRANSPORTER, SODIUM-ALANINE"/>
    <property type="match status" value="1"/>
</dbReference>
<sequence>MQKLYVTENGVNSNTRYPRVKIISTINNFLWSYPLLFLLMGTHLFFTLKLRIPQRHIGKALRLSISPETGDASKPSRNLSSFGALATTLAATLGTGNIIGVSTAVALGGPGAVFWCWLTGILGMATSYAECYLSMLFREKDAQQIYIGGPMYVLKNGLHNKHLAKFYALCTICAAFGVGCTTQANSLTQTTSSTWGLSPHIVGIAAAFLVGLVILGGIRSIGNICMKLVPALGFLYIGSCFVLLFLNKDALWDAILVILEHALMPNAVLGGVAGYSLKHAARYGIARGLFTNEAGIGTSAIAAASSASENPSRQAYVSMTAVFWDTVVMCLLTGLVIIANMLKHPESLIGVNEAGLADAAFSYLPVGGNTFLSLSLAAFAITTLIGWSYFGEKAMEFLWGTKSISLYKLLYIVMIYIGAVIPLNVVWECTDLINAMMVLPNVLALFFLKDRISANLPPH</sequence>
<keyword evidence="4 8" id="KW-1003">Cell membrane</keyword>
<comment type="subcellular location">
    <subcellularLocation>
        <location evidence="1 8">Cell membrane</location>
        <topology evidence="1 8">Multi-pass membrane protein</topology>
    </subcellularLocation>
</comment>
<comment type="caution">
    <text evidence="9">The sequence shown here is derived from an EMBL/GenBank/DDBJ whole genome shotgun (WGS) entry which is preliminary data.</text>
</comment>
<evidence type="ECO:0000256" key="6">
    <source>
        <dbReference type="ARBA" id="ARBA00022989"/>
    </source>
</evidence>
<keyword evidence="10" id="KW-1185">Reference proteome</keyword>
<evidence type="ECO:0000313" key="9">
    <source>
        <dbReference type="EMBL" id="TCL55913.1"/>
    </source>
</evidence>
<name>A0A4R1QSB2_9FIRM</name>
<comment type="similarity">
    <text evidence="2 8">Belongs to the alanine or glycine:cation symporter (AGCS) (TC 2.A.25) family.</text>
</comment>
<accession>A0A4R1QSB2</accession>
<evidence type="ECO:0000256" key="1">
    <source>
        <dbReference type="ARBA" id="ARBA00004651"/>
    </source>
</evidence>
<dbReference type="Pfam" id="PF01235">
    <property type="entry name" value="Na_Ala_symp"/>
    <property type="match status" value="1"/>
</dbReference>
<dbReference type="PANTHER" id="PTHR30330:SF3">
    <property type="entry name" value="TRANSCRIPTIONAL REGULATOR, LRP FAMILY"/>
    <property type="match status" value="1"/>
</dbReference>
<dbReference type="InterPro" id="IPR001463">
    <property type="entry name" value="Na/Ala_symport"/>
</dbReference>
<keyword evidence="8" id="KW-0769">Symport</keyword>
<evidence type="ECO:0000256" key="4">
    <source>
        <dbReference type="ARBA" id="ARBA00022475"/>
    </source>
</evidence>
<dbReference type="EMBL" id="SLUO01000013">
    <property type="protein sequence ID" value="TCL55913.1"/>
    <property type="molecule type" value="Genomic_DNA"/>
</dbReference>